<keyword evidence="2 4" id="KW-0238">DNA-binding</keyword>
<evidence type="ECO:0000313" key="6">
    <source>
        <dbReference type="EMBL" id="TDW77205.1"/>
    </source>
</evidence>
<dbReference type="InterPro" id="IPR036271">
    <property type="entry name" value="Tet_transcr_reg_TetR-rel_C_sf"/>
</dbReference>
<reference evidence="6 7" key="1">
    <citation type="submission" date="2019-03" db="EMBL/GenBank/DDBJ databases">
        <title>Genomic Encyclopedia of Type Strains, Phase III (KMG-III): the genomes of soil and plant-associated and newly described type strains.</title>
        <authorList>
            <person name="Whitman W."/>
        </authorList>
    </citation>
    <scope>NUCLEOTIDE SEQUENCE [LARGE SCALE GENOMIC DNA]</scope>
    <source>
        <strain evidence="6 7">VKM Ac-2573</strain>
    </source>
</reference>
<dbReference type="SUPFAM" id="SSF46689">
    <property type="entry name" value="Homeodomain-like"/>
    <property type="match status" value="1"/>
</dbReference>
<sequence length="205" mass="21722">MPSAEGARPVGRGPKVRAAVLDATLAELAEGGYAALTIDNVARRAGVHKTTIYRRWPDREALVGDVLGEHIAMELPIADTGSLAADLQHLAEAFVAWVASPPGRMIFTAIYSDAARIPGIAETRRELFEYGPRRAGVVVDRAINRGELPADTDPAAVIRTLIAPIYFQLSVLGEPPTKTTAAQSAQIALSAAQAGVFSRTAAKRT</sequence>
<keyword evidence="1" id="KW-0805">Transcription regulation</keyword>
<feature type="domain" description="HTH tetR-type" evidence="5">
    <location>
        <begin position="14"/>
        <end position="74"/>
    </location>
</feature>
<dbReference type="Pfam" id="PF00440">
    <property type="entry name" value="TetR_N"/>
    <property type="match status" value="1"/>
</dbReference>
<dbReference type="Gene3D" id="1.10.357.10">
    <property type="entry name" value="Tetracycline Repressor, domain 2"/>
    <property type="match status" value="1"/>
</dbReference>
<accession>A0A4R8CMD4</accession>
<dbReference type="InterPro" id="IPR050109">
    <property type="entry name" value="HTH-type_TetR-like_transc_reg"/>
</dbReference>
<dbReference type="SUPFAM" id="SSF48498">
    <property type="entry name" value="Tetracyclin repressor-like, C-terminal domain"/>
    <property type="match status" value="1"/>
</dbReference>
<proteinExistence type="predicted"/>
<evidence type="ECO:0000256" key="1">
    <source>
        <dbReference type="ARBA" id="ARBA00023015"/>
    </source>
</evidence>
<protein>
    <submittedName>
        <fullName evidence="6">TetR family transcriptional regulator</fullName>
    </submittedName>
</protein>
<dbReference type="PRINTS" id="PR00455">
    <property type="entry name" value="HTHTETR"/>
</dbReference>
<organism evidence="6 7">
    <name type="scientific">Kribbella pratensis</name>
    <dbReference type="NCBI Taxonomy" id="2512112"/>
    <lineage>
        <taxon>Bacteria</taxon>
        <taxon>Bacillati</taxon>
        <taxon>Actinomycetota</taxon>
        <taxon>Actinomycetes</taxon>
        <taxon>Propionibacteriales</taxon>
        <taxon>Kribbellaceae</taxon>
        <taxon>Kribbella</taxon>
    </lineage>
</organism>
<dbReference type="InterPro" id="IPR009057">
    <property type="entry name" value="Homeodomain-like_sf"/>
</dbReference>
<evidence type="ECO:0000256" key="4">
    <source>
        <dbReference type="PROSITE-ProRule" id="PRU00335"/>
    </source>
</evidence>
<gene>
    <name evidence="6" type="ORF">EV653_2370</name>
</gene>
<dbReference type="InterPro" id="IPR001647">
    <property type="entry name" value="HTH_TetR"/>
</dbReference>
<dbReference type="RefSeq" id="WP_202871551.1">
    <property type="nucleotide sequence ID" value="NZ_SODP01000001.1"/>
</dbReference>
<evidence type="ECO:0000313" key="7">
    <source>
        <dbReference type="Proteomes" id="UP000295146"/>
    </source>
</evidence>
<dbReference type="EMBL" id="SODP01000001">
    <property type="protein sequence ID" value="TDW77205.1"/>
    <property type="molecule type" value="Genomic_DNA"/>
</dbReference>
<dbReference type="Pfam" id="PF16859">
    <property type="entry name" value="TetR_C_11"/>
    <property type="match status" value="1"/>
</dbReference>
<evidence type="ECO:0000256" key="2">
    <source>
        <dbReference type="ARBA" id="ARBA00023125"/>
    </source>
</evidence>
<dbReference type="Proteomes" id="UP000295146">
    <property type="component" value="Unassembled WGS sequence"/>
</dbReference>
<dbReference type="PANTHER" id="PTHR30055">
    <property type="entry name" value="HTH-TYPE TRANSCRIPTIONAL REGULATOR RUTR"/>
    <property type="match status" value="1"/>
</dbReference>
<dbReference type="GO" id="GO:0003700">
    <property type="term" value="F:DNA-binding transcription factor activity"/>
    <property type="evidence" value="ECO:0007669"/>
    <property type="project" value="TreeGrafter"/>
</dbReference>
<dbReference type="InterPro" id="IPR011075">
    <property type="entry name" value="TetR_C"/>
</dbReference>
<feature type="DNA-binding region" description="H-T-H motif" evidence="4">
    <location>
        <begin position="37"/>
        <end position="56"/>
    </location>
</feature>
<dbReference type="PROSITE" id="PS50977">
    <property type="entry name" value="HTH_TETR_2"/>
    <property type="match status" value="1"/>
</dbReference>
<comment type="caution">
    <text evidence="6">The sequence shown here is derived from an EMBL/GenBank/DDBJ whole genome shotgun (WGS) entry which is preliminary data.</text>
</comment>
<keyword evidence="3" id="KW-0804">Transcription</keyword>
<dbReference type="Gene3D" id="1.10.10.60">
    <property type="entry name" value="Homeodomain-like"/>
    <property type="match status" value="1"/>
</dbReference>
<dbReference type="GO" id="GO:0000976">
    <property type="term" value="F:transcription cis-regulatory region binding"/>
    <property type="evidence" value="ECO:0007669"/>
    <property type="project" value="TreeGrafter"/>
</dbReference>
<dbReference type="PANTHER" id="PTHR30055:SF148">
    <property type="entry name" value="TETR-FAMILY TRANSCRIPTIONAL REGULATOR"/>
    <property type="match status" value="1"/>
</dbReference>
<evidence type="ECO:0000259" key="5">
    <source>
        <dbReference type="PROSITE" id="PS50977"/>
    </source>
</evidence>
<keyword evidence="7" id="KW-1185">Reference proteome</keyword>
<name>A0A4R8CMD4_9ACTN</name>
<evidence type="ECO:0000256" key="3">
    <source>
        <dbReference type="ARBA" id="ARBA00023163"/>
    </source>
</evidence>
<dbReference type="AlphaFoldDB" id="A0A4R8CMD4"/>